<feature type="transmembrane region" description="Helical" evidence="1">
    <location>
        <begin position="35"/>
        <end position="56"/>
    </location>
</feature>
<evidence type="ECO:0000256" key="1">
    <source>
        <dbReference type="SAM" id="Phobius"/>
    </source>
</evidence>
<evidence type="ECO:0000313" key="2">
    <source>
        <dbReference type="EMBL" id="WLQ62151.1"/>
    </source>
</evidence>
<proteinExistence type="predicted"/>
<dbReference type="Proteomes" id="UP001224433">
    <property type="component" value="Chromosome"/>
</dbReference>
<dbReference type="RefSeq" id="WP_147961587.1">
    <property type="nucleotide sequence ID" value="NZ_CP120983.1"/>
</dbReference>
<gene>
    <name evidence="2" type="ORF">P8A20_00465</name>
</gene>
<dbReference type="EMBL" id="CP120983">
    <property type="protein sequence ID" value="WLQ62151.1"/>
    <property type="molecule type" value="Genomic_DNA"/>
</dbReference>
<sequence length="173" mass="17782">MSSMTPARALLLVTSGIACLATAAGALVGLIVAGPLAALILGTGVGAGSTVGAFLVRRRAMAAHARDRAAVMAHGYAEGIAQYVLLIVCNYEAAVFPRSGPHGVTPDERAARRTDAYRIAAEEEVPHRVREAAADVLAALDDGDHSRSVAAQAALIIAVHEHAKQPVPLPPGR</sequence>
<evidence type="ECO:0000313" key="3">
    <source>
        <dbReference type="Proteomes" id="UP001224433"/>
    </source>
</evidence>
<keyword evidence="1" id="KW-0812">Transmembrane</keyword>
<name>A0ABY9J339_9ACTN</name>
<organism evidence="2 3">
    <name type="scientific">Streptomyces glycanivorans</name>
    <dbReference type="NCBI Taxonomy" id="3033808"/>
    <lineage>
        <taxon>Bacteria</taxon>
        <taxon>Bacillati</taxon>
        <taxon>Actinomycetota</taxon>
        <taxon>Actinomycetes</taxon>
        <taxon>Kitasatosporales</taxon>
        <taxon>Streptomycetaceae</taxon>
        <taxon>Streptomyces</taxon>
    </lineage>
</organism>
<accession>A0ABY9J339</accession>
<protein>
    <submittedName>
        <fullName evidence="2">Uncharacterized protein</fullName>
    </submittedName>
</protein>
<keyword evidence="1" id="KW-1133">Transmembrane helix</keyword>
<keyword evidence="1" id="KW-0472">Membrane</keyword>
<reference evidence="2 3" key="1">
    <citation type="submission" date="2023-03" db="EMBL/GenBank/DDBJ databases">
        <title>Isolation and description of six Streptomyces strains from soil environments, able to metabolize different microbial glucans.</title>
        <authorList>
            <person name="Widen T."/>
            <person name="Larsbrink J."/>
        </authorList>
    </citation>
    <scope>NUCLEOTIDE SEQUENCE [LARGE SCALE GENOMIC DNA]</scope>
    <source>
        <strain evidence="2 3">Alt3</strain>
    </source>
</reference>
<keyword evidence="3" id="KW-1185">Reference proteome</keyword>